<dbReference type="SUPFAM" id="SSF47413">
    <property type="entry name" value="lambda repressor-like DNA-binding domains"/>
    <property type="match status" value="1"/>
</dbReference>
<dbReference type="PROSITE" id="PS50943">
    <property type="entry name" value="HTH_CROC1"/>
    <property type="match status" value="1"/>
</dbReference>
<keyword evidence="1" id="KW-0238">DNA-binding</keyword>
<dbReference type="EMBL" id="JAASQJ010000006">
    <property type="protein sequence ID" value="NIJ55819.1"/>
    <property type="molecule type" value="Genomic_DNA"/>
</dbReference>
<dbReference type="PANTHER" id="PTHR46558">
    <property type="entry name" value="TRACRIPTIONAL REGULATORY PROTEIN-RELATED-RELATED"/>
    <property type="match status" value="1"/>
</dbReference>
<evidence type="ECO:0000313" key="5">
    <source>
        <dbReference type="Proteomes" id="UP001179181"/>
    </source>
</evidence>
<dbReference type="Pfam" id="PF01381">
    <property type="entry name" value="HTH_3"/>
    <property type="match status" value="1"/>
</dbReference>
<sequence length="126" mass="14829">MTLYMTFGTRLRQLREKNRLSQQEVADYLGIGQSTYSQWESDQTTFKVHYLLRLSELFAVDISQLVPRDINMKDAPNLVKWPVSNEPGSKMDCRLLTELLESKNEVIKLLKEENERLKANYFLKKN</sequence>
<accession>A0ABX0US71</accession>
<name>A0ABX0US71_9BACT</name>
<proteinExistence type="predicted"/>
<evidence type="ECO:0000313" key="4">
    <source>
        <dbReference type="EMBL" id="NIJ55819.1"/>
    </source>
</evidence>
<keyword evidence="5" id="KW-1185">Reference proteome</keyword>
<protein>
    <submittedName>
        <fullName evidence="4">Transcriptional regulator with XRE-family HTH domain</fullName>
    </submittedName>
</protein>
<feature type="domain" description="HTH cro/C1-type" evidence="3">
    <location>
        <begin position="11"/>
        <end position="65"/>
    </location>
</feature>
<comment type="caution">
    <text evidence="4">The sequence shown here is derived from an EMBL/GenBank/DDBJ whole genome shotgun (WGS) entry which is preliminary data.</text>
</comment>
<dbReference type="CDD" id="cd00093">
    <property type="entry name" value="HTH_XRE"/>
    <property type="match status" value="1"/>
</dbReference>
<dbReference type="Proteomes" id="UP001179181">
    <property type="component" value="Unassembled WGS sequence"/>
</dbReference>
<organism evidence="4 5">
    <name type="scientific">Dyadobacter arcticus</name>
    <dbReference type="NCBI Taxonomy" id="1078754"/>
    <lineage>
        <taxon>Bacteria</taxon>
        <taxon>Pseudomonadati</taxon>
        <taxon>Bacteroidota</taxon>
        <taxon>Cytophagia</taxon>
        <taxon>Cytophagales</taxon>
        <taxon>Spirosomataceae</taxon>
        <taxon>Dyadobacter</taxon>
    </lineage>
</organism>
<reference evidence="4 5" key="1">
    <citation type="submission" date="2020-03" db="EMBL/GenBank/DDBJ databases">
        <title>Genomic Encyclopedia of Type Strains, Phase IV (KMG-IV): sequencing the most valuable type-strain genomes for metagenomic binning, comparative biology and taxonomic classification.</title>
        <authorList>
            <person name="Goeker M."/>
        </authorList>
    </citation>
    <scope>NUCLEOTIDE SEQUENCE [LARGE SCALE GENOMIC DNA]</scope>
    <source>
        <strain evidence="4 5">DSM 102865</strain>
    </source>
</reference>
<dbReference type="SMART" id="SM00530">
    <property type="entry name" value="HTH_XRE"/>
    <property type="match status" value="1"/>
</dbReference>
<evidence type="ECO:0000259" key="3">
    <source>
        <dbReference type="PROSITE" id="PS50943"/>
    </source>
</evidence>
<feature type="coiled-coil region" evidence="2">
    <location>
        <begin position="93"/>
        <end position="120"/>
    </location>
</feature>
<evidence type="ECO:0000256" key="1">
    <source>
        <dbReference type="ARBA" id="ARBA00023125"/>
    </source>
</evidence>
<dbReference type="InterPro" id="IPR010982">
    <property type="entry name" value="Lambda_DNA-bd_dom_sf"/>
</dbReference>
<dbReference type="InterPro" id="IPR001387">
    <property type="entry name" value="Cro/C1-type_HTH"/>
</dbReference>
<dbReference type="Gene3D" id="1.10.260.40">
    <property type="entry name" value="lambda repressor-like DNA-binding domains"/>
    <property type="match status" value="1"/>
</dbReference>
<dbReference type="PANTHER" id="PTHR46558:SF13">
    <property type="entry name" value="HTH-TYPE TRANSCRIPTIONAL REGULATOR IMMR"/>
    <property type="match status" value="1"/>
</dbReference>
<evidence type="ECO:0000256" key="2">
    <source>
        <dbReference type="SAM" id="Coils"/>
    </source>
</evidence>
<keyword evidence="2" id="KW-0175">Coiled coil</keyword>
<dbReference type="RefSeq" id="WP_167276232.1">
    <property type="nucleotide sequence ID" value="NZ_JAASQJ010000006.1"/>
</dbReference>
<gene>
    <name evidence="4" type="ORF">FHS68_005012</name>
</gene>